<sequence>MRDSGAVRQASNGDHDTFSRHGHETRSTTLLDCKVGSCQQAVILRDSPQDLPISPRQLYTAPSTESKGSCNFEVSHRQASNGLNRQPVVRFADGAGMSPVDDKWGILVDGKGLPTSRLSQVLQGLAKYMIEEFMPQKSIAIPPEKMAGYYSLYKLESETYSWTSIFKCRSRGWETGLEDMYQDLGCEYHLIQKDSRSRASVPALTMAGFSRWVTTNILAYPDTEAKRLDHVFSELPISADNAVSGLLPKRLPRHLLPDRHDSKKRRLLDDVVKEFIHDFLPLPSSSRRYSTSHHRPIPPSLDKGHSISGTHSSNQREKRRPLARTESSPAPRTNTFNDMRTVKKSIAIATAGHIGTHYPHSHPVGV</sequence>
<evidence type="ECO:0000313" key="4">
    <source>
        <dbReference type="Proteomes" id="UP000275385"/>
    </source>
</evidence>
<keyword evidence="4" id="KW-1185">Reference proteome</keyword>
<proteinExistence type="predicted"/>
<organism evidence="3 4">
    <name type="scientific">Coniochaeta pulveracea</name>
    <dbReference type="NCBI Taxonomy" id="177199"/>
    <lineage>
        <taxon>Eukaryota</taxon>
        <taxon>Fungi</taxon>
        <taxon>Dikarya</taxon>
        <taxon>Ascomycota</taxon>
        <taxon>Pezizomycotina</taxon>
        <taxon>Sordariomycetes</taxon>
        <taxon>Sordariomycetidae</taxon>
        <taxon>Coniochaetales</taxon>
        <taxon>Coniochaetaceae</taxon>
        <taxon>Coniochaeta</taxon>
    </lineage>
</organism>
<evidence type="ECO:0000256" key="1">
    <source>
        <dbReference type="SAM" id="MobiDB-lite"/>
    </source>
</evidence>
<dbReference type="Proteomes" id="UP000275385">
    <property type="component" value="Unassembled WGS sequence"/>
</dbReference>
<feature type="region of interest" description="Disordered" evidence="1">
    <location>
        <begin position="1"/>
        <end position="26"/>
    </location>
</feature>
<dbReference type="Pfam" id="PF24355">
    <property type="entry name" value="DUF7514"/>
    <property type="match status" value="1"/>
</dbReference>
<feature type="compositionally biased region" description="Polar residues" evidence="1">
    <location>
        <begin position="325"/>
        <end position="338"/>
    </location>
</feature>
<feature type="compositionally biased region" description="Basic and acidic residues" evidence="1">
    <location>
        <begin position="13"/>
        <end position="26"/>
    </location>
</feature>
<dbReference type="AlphaFoldDB" id="A0A420YA08"/>
<protein>
    <recommendedName>
        <fullName evidence="2">DUF7514 domain-containing protein</fullName>
    </recommendedName>
</protein>
<dbReference type="PANTHER" id="PTHR39611">
    <property type="entry name" value="HYDROXYPROLINE-RICH GLYCOPROTEIN DZ-HRGP-RELATED"/>
    <property type="match status" value="1"/>
</dbReference>
<name>A0A420YA08_9PEZI</name>
<dbReference type="STRING" id="177199.A0A420YA08"/>
<evidence type="ECO:0000259" key="2">
    <source>
        <dbReference type="Pfam" id="PF24355"/>
    </source>
</evidence>
<feature type="region of interest" description="Disordered" evidence="1">
    <location>
        <begin position="286"/>
        <end position="340"/>
    </location>
</feature>
<feature type="domain" description="DUF7514" evidence="2">
    <location>
        <begin position="106"/>
        <end position="271"/>
    </location>
</feature>
<reference evidence="3 4" key="1">
    <citation type="submission" date="2018-08" db="EMBL/GenBank/DDBJ databases">
        <title>Draft genome of the lignicolous fungus Coniochaeta pulveracea.</title>
        <authorList>
            <person name="Borstlap C.J."/>
            <person name="De Witt R.N."/>
            <person name="Botha A."/>
            <person name="Volschenk H."/>
        </authorList>
    </citation>
    <scope>NUCLEOTIDE SEQUENCE [LARGE SCALE GENOMIC DNA]</scope>
    <source>
        <strain evidence="3 4">CAB683</strain>
    </source>
</reference>
<dbReference type="PANTHER" id="PTHR39611:SF1">
    <property type="entry name" value="HYDROXYPROLINE-RICH GLYCOPROTEIN DZ-HRGP"/>
    <property type="match status" value="1"/>
</dbReference>
<accession>A0A420YA08</accession>
<evidence type="ECO:0000313" key="3">
    <source>
        <dbReference type="EMBL" id="RKU44718.1"/>
    </source>
</evidence>
<comment type="caution">
    <text evidence="3">The sequence shown here is derived from an EMBL/GenBank/DDBJ whole genome shotgun (WGS) entry which is preliminary data.</text>
</comment>
<dbReference type="OrthoDB" id="5413703at2759"/>
<gene>
    <name evidence="3" type="ORF">DL546_006930</name>
</gene>
<dbReference type="InterPro" id="IPR055936">
    <property type="entry name" value="DUF7514"/>
</dbReference>
<dbReference type="EMBL" id="QVQW01000028">
    <property type="protein sequence ID" value="RKU44718.1"/>
    <property type="molecule type" value="Genomic_DNA"/>
</dbReference>